<feature type="compositionally biased region" description="Low complexity" evidence="6">
    <location>
        <begin position="256"/>
        <end position="265"/>
    </location>
</feature>
<evidence type="ECO:0000256" key="6">
    <source>
        <dbReference type="SAM" id="MobiDB-lite"/>
    </source>
</evidence>
<evidence type="ECO:0000313" key="8">
    <source>
        <dbReference type="Proteomes" id="UP001596056"/>
    </source>
</evidence>
<keyword evidence="5" id="KW-0472">Membrane</keyword>
<gene>
    <name evidence="7" type="ORF">ACFPOC_11860</name>
</gene>
<reference evidence="8" key="1">
    <citation type="journal article" date="2019" name="Int. J. Syst. Evol. Microbiol.">
        <title>The Global Catalogue of Microorganisms (GCM) 10K type strain sequencing project: providing services to taxonomists for standard genome sequencing and annotation.</title>
        <authorList>
            <consortium name="The Broad Institute Genomics Platform"/>
            <consortium name="The Broad Institute Genome Sequencing Center for Infectious Disease"/>
            <person name="Wu L."/>
            <person name="Ma J."/>
        </authorList>
    </citation>
    <scope>NUCLEOTIDE SEQUENCE [LARGE SCALE GENOMIC DNA]</scope>
    <source>
        <strain evidence="8">KACC 11588</strain>
    </source>
</reference>
<dbReference type="Pfam" id="PF03743">
    <property type="entry name" value="TrbI"/>
    <property type="match status" value="1"/>
</dbReference>
<dbReference type="InterPro" id="IPR005498">
    <property type="entry name" value="T4SS_VirB10/TraB/TrbI"/>
</dbReference>
<accession>A0ABW0SEA6</accession>
<name>A0ABW0SEA6_9RHOB</name>
<dbReference type="Gene3D" id="2.40.128.260">
    <property type="entry name" value="Type IV secretion system, VirB10/TraB/TrbI"/>
    <property type="match status" value="1"/>
</dbReference>
<dbReference type="Proteomes" id="UP001596056">
    <property type="component" value="Unassembled WGS sequence"/>
</dbReference>
<dbReference type="CDD" id="cd16429">
    <property type="entry name" value="VirB10"/>
    <property type="match status" value="1"/>
</dbReference>
<protein>
    <submittedName>
        <fullName evidence="7">TrbI/VirB10 family protein</fullName>
    </submittedName>
</protein>
<evidence type="ECO:0000256" key="1">
    <source>
        <dbReference type="ARBA" id="ARBA00004167"/>
    </source>
</evidence>
<evidence type="ECO:0000256" key="3">
    <source>
        <dbReference type="ARBA" id="ARBA00022692"/>
    </source>
</evidence>
<sequence>MSDGTNREDDGPDFTALQDRLEPGGGRRIRGPRAPLPIGKALAGLTAICLAAALLGYGLNEWREAGEEPLVTAEPDDWQGTGPGFATMVAPQAAPAPEPIPAAAQPSQAPIPPPGPSATEQALRQTLDDLRAEVDALREAGKHQGAEPPDEASQEAIDSLTRQLATLSDEAEDLRTQVRDADVQARARDNEIRGLEARLEAAQFGDGSVSSLPPEGLEPSLGTDGEAASLAELEERRARAEALRQARIESPMIAFGGSASPSNAASGGGPSGLGPNEDFLRQGARPADVEQATVIANPSRTVVQGTVIQAALETAINSDLPGAIRAVVSEDVHSFDGTRVLIPRGSKLIGRYNSRVGTTQRRLMVAWDRLLTPDGQSVTISAYGADELGRSGTDGRIDRRLGTRFGSAALVSLISALPSTAAASVDDPLAAELAEELGGDVEDASRSVLDEYLSVAPTIYVDQGARITVLVDRDLELLE</sequence>
<dbReference type="EMBL" id="JBHSNA010000010">
    <property type="protein sequence ID" value="MFC5567102.1"/>
    <property type="molecule type" value="Genomic_DNA"/>
</dbReference>
<feature type="region of interest" description="Disordered" evidence="6">
    <location>
        <begin position="253"/>
        <end position="280"/>
    </location>
</feature>
<organism evidence="7 8">
    <name type="scientific">Rubellimicrobium aerolatum</name>
    <dbReference type="NCBI Taxonomy" id="490979"/>
    <lineage>
        <taxon>Bacteria</taxon>
        <taxon>Pseudomonadati</taxon>
        <taxon>Pseudomonadota</taxon>
        <taxon>Alphaproteobacteria</taxon>
        <taxon>Rhodobacterales</taxon>
        <taxon>Roseobacteraceae</taxon>
        <taxon>Rubellimicrobium</taxon>
    </lineage>
</organism>
<comment type="similarity">
    <text evidence="2">Belongs to the TrbI/VirB10 family.</text>
</comment>
<keyword evidence="3" id="KW-0812">Transmembrane</keyword>
<keyword evidence="4" id="KW-1133">Transmembrane helix</keyword>
<evidence type="ECO:0000313" key="7">
    <source>
        <dbReference type="EMBL" id="MFC5567102.1"/>
    </source>
</evidence>
<comment type="subcellular location">
    <subcellularLocation>
        <location evidence="1">Membrane</location>
        <topology evidence="1">Single-pass membrane protein</topology>
    </subcellularLocation>
</comment>
<comment type="caution">
    <text evidence="7">The sequence shown here is derived from an EMBL/GenBank/DDBJ whole genome shotgun (WGS) entry which is preliminary data.</text>
</comment>
<feature type="region of interest" description="Disordered" evidence="6">
    <location>
        <begin position="1"/>
        <end position="33"/>
    </location>
</feature>
<feature type="region of interest" description="Disordered" evidence="6">
    <location>
        <begin position="93"/>
        <end position="121"/>
    </location>
</feature>
<dbReference type="InterPro" id="IPR042217">
    <property type="entry name" value="T4SS_VirB10/TrbI"/>
</dbReference>
<evidence type="ECO:0000256" key="5">
    <source>
        <dbReference type="ARBA" id="ARBA00023136"/>
    </source>
</evidence>
<dbReference type="RefSeq" id="WP_377110082.1">
    <property type="nucleotide sequence ID" value="NZ_JBHSNA010000010.1"/>
</dbReference>
<evidence type="ECO:0000256" key="4">
    <source>
        <dbReference type="ARBA" id="ARBA00022989"/>
    </source>
</evidence>
<evidence type="ECO:0000256" key="2">
    <source>
        <dbReference type="ARBA" id="ARBA00010265"/>
    </source>
</evidence>
<keyword evidence="8" id="KW-1185">Reference proteome</keyword>
<proteinExistence type="inferred from homology"/>